<feature type="chain" id="PRO_5005326374" evidence="1">
    <location>
        <begin position="20"/>
        <end position="143"/>
    </location>
</feature>
<keyword evidence="1" id="KW-0732">Signal</keyword>
<reference evidence="2" key="1">
    <citation type="submission" date="2012-09" db="EMBL/GenBank/DDBJ databases">
        <authorList>
            <person name="Martin A.A."/>
        </authorList>
    </citation>
    <scope>NUCLEOTIDE SEQUENCE</scope>
</reference>
<dbReference type="WBParaSite" id="ACAC_0000420701-mRNA-1">
    <property type="protein sequence ID" value="ACAC_0000420701-mRNA-1"/>
    <property type="gene ID" value="ACAC_0000420701"/>
</dbReference>
<proteinExistence type="predicted"/>
<organism evidence="2 3">
    <name type="scientific">Angiostrongylus cantonensis</name>
    <name type="common">Rat lungworm</name>
    <dbReference type="NCBI Taxonomy" id="6313"/>
    <lineage>
        <taxon>Eukaryota</taxon>
        <taxon>Metazoa</taxon>
        <taxon>Ecdysozoa</taxon>
        <taxon>Nematoda</taxon>
        <taxon>Chromadorea</taxon>
        <taxon>Rhabditida</taxon>
        <taxon>Rhabditina</taxon>
        <taxon>Rhabditomorpha</taxon>
        <taxon>Strongyloidea</taxon>
        <taxon>Metastrongylidae</taxon>
        <taxon>Angiostrongylus</taxon>
    </lineage>
</organism>
<evidence type="ECO:0000313" key="2">
    <source>
        <dbReference type="Proteomes" id="UP000035642"/>
    </source>
</evidence>
<sequence length="143" mass="16571">MYKTLALVISVICVQSIAAKLPFVKDETCSLKTKFKQMFEEFHRQHNFSVVWDCGLENLAKTEFDRAQAATQRFPLTGNEEYYLILTSKGKNLRQALKKAEYMEPDTKYGCNTEKRGAEQIFACLYFTAYVTIFAQCFFSRLI</sequence>
<dbReference type="Proteomes" id="UP000035642">
    <property type="component" value="Unassembled WGS sequence"/>
</dbReference>
<evidence type="ECO:0000313" key="3">
    <source>
        <dbReference type="WBParaSite" id="ACAC_0000420701-mRNA-1"/>
    </source>
</evidence>
<protein>
    <submittedName>
        <fullName evidence="3">SCP domain-containing protein</fullName>
    </submittedName>
</protein>
<accession>A0A0K0D2B2</accession>
<feature type="signal peptide" evidence="1">
    <location>
        <begin position="1"/>
        <end position="19"/>
    </location>
</feature>
<name>A0A0K0D2B2_ANGCA</name>
<evidence type="ECO:0000256" key="1">
    <source>
        <dbReference type="SAM" id="SignalP"/>
    </source>
</evidence>
<dbReference type="AlphaFoldDB" id="A0A0K0D2B2"/>
<keyword evidence="2" id="KW-1185">Reference proteome</keyword>
<reference evidence="3" key="2">
    <citation type="submission" date="2017-02" db="UniProtKB">
        <authorList>
            <consortium name="WormBaseParasite"/>
        </authorList>
    </citation>
    <scope>IDENTIFICATION</scope>
</reference>